<dbReference type="STRING" id="610380.E2BW70"/>
<name>E2BW70_HARSA</name>
<comment type="subcellular location">
    <subcellularLocation>
        <location evidence="1">Cytoplasm</location>
        <location evidence="1">Cytoskeleton</location>
    </subcellularLocation>
</comment>
<feature type="domain" description="TPX2 C-terminal" evidence="6">
    <location>
        <begin position="674"/>
        <end position="747"/>
    </location>
</feature>
<dbReference type="Proteomes" id="UP000008237">
    <property type="component" value="Unassembled WGS sequence"/>
</dbReference>
<evidence type="ECO:0000256" key="5">
    <source>
        <dbReference type="SAM" id="MobiDB-lite"/>
    </source>
</evidence>
<comment type="similarity">
    <text evidence="2">Belongs to the TPX2 family.</text>
</comment>
<accession>E2BW70</accession>
<feature type="compositionally biased region" description="Polar residues" evidence="5">
    <location>
        <begin position="320"/>
        <end position="329"/>
    </location>
</feature>
<evidence type="ECO:0000256" key="3">
    <source>
        <dbReference type="ARBA" id="ARBA00022490"/>
    </source>
</evidence>
<dbReference type="PANTHER" id="PTHR14326">
    <property type="entry name" value="TARGETING PROTEIN FOR XKLP2"/>
    <property type="match status" value="1"/>
</dbReference>
<gene>
    <name evidence="7" type="ORF">EAI_06521</name>
</gene>
<evidence type="ECO:0000313" key="7">
    <source>
        <dbReference type="EMBL" id="EFN80102.1"/>
    </source>
</evidence>
<dbReference type="InterPro" id="IPR027329">
    <property type="entry name" value="TPX2_C"/>
</dbReference>
<feature type="compositionally biased region" description="Basic and acidic residues" evidence="5">
    <location>
        <begin position="678"/>
        <end position="728"/>
    </location>
</feature>
<evidence type="ECO:0000313" key="8">
    <source>
        <dbReference type="Proteomes" id="UP000008237"/>
    </source>
</evidence>
<proteinExistence type="inferred from homology"/>
<dbReference type="PANTHER" id="PTHR14326:SF44">
    <property type="entry name" value="TARGETING PROTEIN FOR XKLP2"/>
    <property type="match status" value="1"/>
</dbReference>
<evidence type="ECO:0000256" key="1">
    <source>
        <dbReference type="ARBA" id="ARBA00004245"/>
    </source>
</evidence>
<dbReference type="InterPro" id="IPR009675">
    <property type="entry name" value="TPX2_fam"/>
</dbReference>
<feature type="region of interest" description="Disordered" evidence="5">
    <location>
        <begin position="678"/>
        <end position="763"/>
    </location>
</feature>
<dbReference type="Pfam" id="PF06886">
    <property type="entry name" value="TPX2"/>
    <property type="match status" value="1"/>
</dbReference>
<keyword evidence="8" id="KW-1185">Reference proteome</keyword>
<dbReference type="OrthoDB" id="1684416at2759"/>
<feature type="region of interest" description="Disordered" evidence="5">
    <location>
        <begin position="211"/>
        <end position="250"/>
    </location>
</feature>
<dbReference type="GO" id="GO:0060236">
    <property type="term" value="P:regulation of mitotic spindle organization"/>
    <property type="evidence" value="ECO:0007669"/>
    <property type="project" value="InterPro"/>
</dbReference>
<dbReference type="EMBL" id="GL451091">
    <property type="protein sequence ID" value="EFN80102.1"/>
    <property type="molecule type" value="Genomic_DNA"/>
</dbReference>
<organism evidence="8">
    <name type="scientific">Harpegnathos saltator</name>
    <name type="common">Jerdon's jumping ant</name>
    <dbReference type="NCBI Taxonomy" id="610380"/>
    <lineage>
        <taxon>Eukaryota</taxon>
        <taxon>Metazoa</taxon>
        <taxon>Ecdysozoa</taxon>
        <taxon>Arthropoda</taxon>
        <taxon>Hexapoda</taxon>
        <taxon>Insecta</taxon>
        <taxon>Pterygota</taxon>
        <taxon>Neoptera</taxon>
        <taxon>Endopterygota</taxon>
        <taxon>Hymenoptera</taxon>
        <taxon>Apocrita</taxon>
        <taxon>Aculeata</taxon>
        <taxon>Formicoidea</taxon>
        <taxon>Formicidae</taxon>
        <taxon>Ponerinae</taxon>
        <taxon>Ponerini</taxon>
        <taxon>Harpegnathos</taxon>
    </lineage>
</organism>
<evidence type="ECO:0000259" key="6">
    <source>
        <dbReference type="Pfam" id="PF06886"/>
    </source>
</evidence>
<dbReference type="InParanoid" id="E2BW70"/>
<reference evidence="7 8" key="1">
    <citation type="journal article" date="2010" name="Science">
        <title>Genomic comparison of the ants Camponotus floridanus and Harpegnathos saltator.</title>
        <authorList>
            <person name="Bonasio R."/>
            <person name="Zhang G."/>
            <person name="Ye C."/>
            <person name="Mutti N.S."/>
            <person name="Fang X."/>
            <person name="Qin N."/>
            <person name="Donahue G."/>
            <person name="Yang P."/>
            <person name="Li Q."/>
            <person name="Li C."/>
            <person name="Zhang P."/>
            <person name="Huang Z."/>
            <person name="Berger S.L."/>
            <person name="Reinberg D."/>
            <person name="Wang J."/>
            <person name="Liebig J."/>
        </authorList>
    </citation>
    <scope>NUCLEOTIDE SEQUENCE [LARGE SCALE GENOMIC DNA]</scope>
    <source>
        <strain evidence="7 8">R22 G/1</strain>
    </source>
</reference>
<protein>
    <submittedName>
        <fullName evidence="7">Targeting protein for Xklp2</fullName>
    </submittedName>
</protein>
<keyword evidence="3" id="KW-0963">Cytoplasm</keyword>
<evidence type="ECO:0000256" key="2">
    <source>
        <dbReference type="ARBA" id="ARBA00005885"/>
    </source>
</evidence>
<dbReference type="GO" id="GO:0005819">
    <property type="term" value="C:spindle"/>
    <property type="evidence" value="ECO:0007669"/>
    <property type="project" value="InterPro"/>
</dbReference>
<dbReference type="GO" id="GO:0005874">
    <property type="term" value="C:microtubule"/>
    <property type="evidence" value="ECO:0007669"/>
    <property type="project" value="InterPro"/>
</dbReference>
<dbReference type="AlphaFoldDB" id="E2BW70"/>
<sequence>MDSFIAPQWMDFTESISPQIPMKDYFDKEHAIHGRIVELGDLPMENAENISTNILCVSKEAQQDQDIIKNAPVIVVSSKYRKKTDKTETGQITYDDVLTDAMEKLKLCKKPLKSKDMLSKTIQDPTFKTPNMFTTKSSRSVGYRSVPNKSVQCNTARRSVRTDKDVCTLEKNNDITPCKTKVSTSSLCEQDKASVKDDILEKADVQINDHENEGEEYTVKEYTEEHEQNKGEDQIASHDKEEQMDNDKEEQNDVDAIIGKHSHAQSHKSRTSVLTWKNGRRSLNKHRGSNRFVSLAEAVLRFQNDIPKRFRTKSNKDPLGTSQNPSLKSSLHHRLKPTIPISPALTSKNRIRGVTVLSQEEREKLEMKEMKKHQIKANPVPLSVLRGPARPVSKAVAKKPTLANVAENSSSASMTQHPEKTATNISARLKNSATLHHDKMSMKNTVTKVLVTDPTGIIVEYEKIPYFGVPKDGTARSVTRVVPFSFEARNKDLQMKKEQRLKSLQEASKAKTEFHARPMPNISKPPLTTPLPAIKQQKEKRKTMMQQCPFSFEERDKNLSKKKEELAKQMLKEDKQMRMFHAKPAPIFKPVMVRGISKEYLSMKEITKTEKEHMMDKYDDQENEKPNIVSTEKTQESKCMQKTKKRIACITVDKHNVKDKRPEENTIKTTLPLELNTDKRAKERREFDEKMKRKEMEEETKREEEKKRQQENEKQMRAEQRKLMEVKARPMPTYKSLIITKAAKPLTEPQSPALSNKYRSKQP</sequence>
<dbReference type="OMA" id="CARMMEE"/>
<keyword evidence="4" id="KW-0206">Cytoskeleton</keyword>
<evidence type="ECO:0000256" key="4">
    <source>
        <dbReference type="ARBA" id="ARBA00023212"/>
    </source>
</evidence>
<feature type="region of interest" description="Disordered" evidence="5">
    <location>
        <begin position="310"/>
        <end position="331"/>
    </location>
</feature>